<dbReference type="EMBL" id="MN739867">
    <property type="protein sequence ID" value="QHT75329.1"/>
    <property type="molecule type" value="Genomic_DNA"/>
</dbReference>
<sequence length="227" mass="26716">MTFKLNNSIRKFYNYLLKQANILNNKLEKVKVFNHFIFKYKIMKVFVAIIIFVLIFDKLTIFLVLLAINYYNSHKNKTSENYNNLSSRSAIENYYDNTSELAKVFKHPELNLNSYNDVLIDPEKVFLQGNKFLPECCFYNSEYSTSKGCACITPEQENYLLARGKNKSYLSFIQENDEYKNIYFSPTSVLKQNESQFVKHDTNYIVDYGPLNVNKLNEFNGLINLRP</sequence>
<evidence type="ECO:0000313" key="2">
    <source>
        <dbReference type="EMBL" id="QHT75329.1"/>
    </source>
</evidence>
<keyword evidence="1" id="KW-1133">Transmembrane helix</keyword>
<accession>A0A6C0H4F9</accession>
<keyword evidence="1" id="KW-0472">Membrane</keyword>
<keyword evidence="1" id="KW-0812">Transmembrane</keyword>
<protein>
    <submittedName>
        <fullName evidence="2">Uncharacterized protein</fullName>
    </submittedName>
</protein>
<feature type="transmembrane region" description="Helical" evidence="1">
    <location>
        <begin position="45"/>
        <end position="71"/>
    </location>
</feature>
<evidence type="ECO:0000256" key="1">
    <source>
        <dbReference type="SAM" id="Phobius"/>
    </source>
</evidence>
<name>A0A6C0H4F9_9ZZZZ</name>
<reference evidence="2" key="1">
    <citation type="journal article" date="2020" name="Nature">
        <title>Giant virus diversity and host interactions through global metagenomics.</title>
        <authorList>
            <person name="Schulz F."/>
            <person name="Roux S."/>
            <person name="Paez-Espino D."/>
            <person name="Jungbluth S."/>
            <person name="Walsh D.A."/>
            <person name="Denef V.J."/>
            <person name="McMahon K.D."/>
            <person name="Konstantinidis K.T."/>
            <person name="Eloe-Fadrosh E.A."/>
            <person name="Kyrpides N.C."/>
            <person name="Woyke T."/>
        </authorList>
    </citation>
    <scope>NUCLEOTIDE SEQUENCE</scope>
    <source>
        <strain evidence="2">GVMAG-M-3300023179-63</strain>
    </source>
</reference>
<proteinExistence type="predicted"/>
<organism evidence="2">
    <name type="scientific">viral metagenome</name>
    <dbReference type="NCBI Taxonomy" id="1070528"/>
    <lineage>
        <taxon>unclassified sequences</taxon>
        <taxon>metagenomes</taxon>
        <taxon>organismal metagenomes</taxon>
    </lineage>
</organism>
<dbReference type="AlphaFoldDB" id="A0A6C0H4F9"/>